<dbReference type="AlphaFoldDB" id="A0AAN5I857"/>
<sequence length="162" mass="17728">MDHSSMGHGVAAMDMGHGDSGQVMWQWFHTELNDTVIFSWWKVTDLPSLLVSCLLVAAAGFVLEWLRTVRTRLKDGSGSGLIAARHGTMHGGDTVGYGTFSDGSQTESDLTSFVHVRDTALFGVQTVLSYTIMLVFMTFSVQLCTSLVVGTALGYWVFGRQR</sequence>
<keyword evidence="4" id="KW-0406">Ion transport</keyword>
<dbReference type="Pfam" id="PF04145">
    <property type="entry name" value="Ctr"/>
    <property type="match status" value="1"/>
</dbReference>
<dbReference type="Proteomes" id="UP001328107">
    <property type="component" value="Unassembled WGS sequence"/>
</dbReference>
<evidence type="ECO:0000256" key="2">
    <source>
        <dbReference type="ARBA" id="ARBA00022989"/>
    </source>
</evidence>
<evidence type="ECO:0000313" key="6">
    <source>
        <dbReference type="Proteomes" id="UP001328107"/>
    </source>
</evidence>
<feature type="transmembrane region" description="Helical" evidence="4">
    <location>
        <begin position="46"/>
        <end position="66"/>
    </location>
</feature>
<protein>
    <recommendedName>
        <fullName evidence="4">Copper transport protein</fullName>
    </recommendedName>
</protein>
<dbReference type="EMBL" id="BTRK01000005">
    <property type="protein sequence ID" value="GMR54989.1"/>
    <property type="molecule type" value="Genomic_DNA"/>
</dbReference>
<evidence type="ECO:0000313" key="5">
    <source>
        <dbReference type="EMBL" id="GMR54989.1"/>
    </source>
</evidence>
<evidence type="ECO:0000256" key="4">
    <source>
        <dbReference type="RuleBase" id="RU367022"/>
    </source>
</evidence>
<dbReference type="GO" id="GO:0005375">
    <property type="term" value="F:copper ion transmembrane transporter activity"/>
    <property type="evidence" value="ECO:0007669"/>
    <property type="project" value="UniProtKB-UniRule"/>
</dbReference>
<proteinExistence type="inferred from homology"/>
<comment type="similarity">
    <text evidence="4">Belongs to the copper transporter (Ctr) (TC 1.A.56) family. SLC31A subfamily.</text>
</comment>
<dbReference type="GO" id="GO:0016020">
    <property type="term" value="C:membrane"/>
    <property type="evidence" value="ECO:0007669"/>
    <property type="project" value="UniProtKB-SubCell"/>
</dbReference>
<keyword evidence="4" id="KW-0187">Copper transport</keyword>
<dbReference type="InterPro" id="IPR007274">
    <property type="entry name" value="Cop_transporter"/>
</dbReference>
<reference evidence="6" key="1">
    <citation type="submission" date="2022-10" db="EMBL/GenBank/DDBJ databases">
        <title>Genome assembly of Pristionchus species.</title>
        <authorList>
            <person name="Yoshida K."/>
            <person name="Sommer R.J."/>
        </authorList>
    </citation>
    <scope>NUCLEOTIDE SEQUENCE [LARGE SCALE GENOMIC DNA]</scope>
    <source>
        <strain evidence="6">RS5460</strain>
    </source>
</reference>
<dbReference type="PANTHER" id="PTHR12483">
    <property type="entry name" value="SOLUTE CARRIER FAMILY 31 COPPER TRANSPORTERS"/>
    <property type="match status" value="1"/>
</dbReference>
<organism evidence="5 6">
    <name type="scientific">Pristionchus mayeri</name>
    <dbReference type="NCBI Taxonomy" id="1317129"/>
    <lineage>
        <taxon>Eukaryota</taxon>
        <taxon>Metazoa</taxon>
        <taxon>Ecdysozoa</taxon>
        <taxon>Nematoda</taxon>
        <taxon>Chromadorea</taxon>
        <taxon>Rhabditida</taxon>
        <taxon>Rhabditina</taxon>
        <taxon>Diplogasteromorpha</taxon>
        <taxon>Diplogasteroidea</taxon>
        <taxon>Neodiplogasteridae</taxon>
        <taxon>Pristionchus</taxon>
    </lineage>
</organism>
<comment type="caution">
    <text evidence="5">The sequence shown here is derived from an EMBL/GenBank/DDBJ whole genome shotgun (WGS) entry which is preliminary data.</text>
</comment>
<gene>
    <name evidence="5" type="ORF">PMAYCL1PPCAC_25184</name>
</gene>
<comment type="subcellular location">
    <subcellularLocation>
        <location evidence="4">Membrane</location>
        <topology evidence="4">Multi-pass membrane protein</topology>
    </subcellularLocation>
</comment>
<keyword evidence="6" id="KW-1185">Reference proteome</keyword>
<keyword evidence="3 4" id="KW-0472">Membrane</keyword>
<feature type="non-terminal residue" evidence="5">
    <location>
        <position position="162"/>
    </location>
</feature>
<name>A0AAN5I857_9BILA</name>
<dbReference type="PANTHER" id="PTHR12483:SF115">
    <property type="entry name" value="COPPER TRANSPORT PROTEIN"/>
    <property type="match status" value="1"/>
</dbReference>
<keyword evidence="4" id="KW-0186">Copper</keyword>
<evidence type="ECO:0000256" key="1">
    <source>
        <dbReference type="ARBA" id="ARBA00022692"/>
    </source>
</evidence>
<evidence type="ECO:0000256" key="3">
    <source>
        <dbReference type="ARBA" id="ARBA00023136"/>
    </source>
</evidence>
<feature type="transmembrane region" description="Helical" evidence="4">
    <location>
        <begin position="127"/>
        <end position="158"/>
    </location>
</feature>
<keyword evidence="1 4" id="KW-0812">Transmembrane</keyword>
<keyword evidence="2 4" id="KW-1133">Transmembrane helix</keyword>
<keyword evidence="4" id="KW-0813">Transport</keyword>
<accession>A0AAN5I857</accession>